<dbReference type="AlphaFoldDB" id="A0A9X4KF07"/>
<proteinExistence type="inferred from homology"/>
<dbReference type="CDD" id="cd16423">
    <property type="entry name" value="HAD_BPGM-like"/>
    <property type="match status" value="1"/>
</dbReference>
<evidence type="ECO:0000256" key="1">
    <source>
        <dbReference type="ARBA" id="ARBA00006171"/>
    </source>
</evidence>
<comment type="caution">
    <text evidence="4">The sequence shown here is derived from an EMBL/GenBank/DDBJ whole genome shotgun (WGS) entry which is preliminary data.</text>
</comment>
<dbReference type="NCBIfam" id="TIGR01509">
    <property type="entry name" value="HAD-SF-IA-v3"/>
    <property type="match status" value="1"/>
</dbReference>
<dbReference type="Gene3D" id="1.10.150.240">
    <property type="entry name" value="Putative phosphatase, domain 2"/>
    <property type="match status" value="1"/>
</dbReference>
<evidence type="ECO:0000256" key="2">
    <source>
        <dbReference type="ARBA" id="ARBA00022723"/>
    </source>
</evidence>
<dbReference type="EMBL" id="JAPDHZ010000002">
    <property type="protein sequence ID" value="MDG0790868.1"/>
    <property type="molecule type" value="Genomic_DNA"/>
</dbReference>
<evidence type="ECO:0000313" key="5">
    <source>
        <dbReference type="Proteomes" id="UP001153387"/>
    </source>
</evidence>
<dbReference type="InterPro" id="IPR036412">
    <property type="entry name" value="HAD-like_sf"/>
</dbReference>
<dbReference type="SFLD" id="SFLDG01135">
    <property type="entry name" value="C1.5.6:_HAD__Beta-PGM__Phospha"/>
    <property type="match status" value="1"/>
</dbReference>
<evidence type="ECO:0000313" key="4">
    <source>
        <dbReference type="EMBL" id="MDG0790868.1"/>
    </source>
</evidence>
<dbReference type="InterPro" id="IPR023214">
    <property type="entry name" value="HAD_sf"/>
</dbReference>
<dbReference type="PANTHER" id="PTHR18901:SF38">
    <property type="entry name" value="PSEUDOURIDINE-5'-PHOSPHATASE"/>
    <property type="match status" value="1"/>
</dbReference>
<dbReference type="RefSeq" id="WP_277564658.1">
    <property type="nucleotide sequence ID" value="NZ_JAPDHZ010000002.1"/>
</dbReference>
<dbReference type="InterPro" id="IPR041492">
    <property type="entry name" value="HAD_2"/>
</dbReference>
<dbReference type="PRINTS" id="PR00413">
    <property type="entry name" value="HADHALOGNASE"/>
</dbReference>
<dbReference type="InterPro" id="IPR006439">
    <property type="entry name" value="HAD-SF_hydro_IA"/>
</dbReference>
<dbReference type="GO" id="GO:0046872">
    <property type="term" value="F:metal ion binding"/>
    <property type="evidence" value="ECO:0007669"/>
    <property type="project" value="UniProtKB-KW"/>
</dbReference>
<dbReference type="SFLD" id="SFLDG01129">
    <property type="entry name" value="C1.5:_HAD__Beta-PGM__Phosphata"/>
    <property type="match status" value="1"/>
</dbReference>
<accession>A0A9X4KF07</accession>
<organism evidence="4 5">
    <name type="scientific">Cohnella ginsengisoli</name>
    <dbReference type="NCBI Taxonomy" id="425004"/>
    <lineage>
        <taxon>Bacteria</taxon>
        <taxon>Bacillati</taxon>
        <taxon>Bacillota</taxon>
        <taxon>Bacilli</taxon>
        <taxon>Bacillales</taxon>
        <taxon>Paenibacillaceae</taxon>
        <taxon>Cohnella</taxon>
    </lineage>
</organism>
<dbReference type="InterPro" id="IPR023198">
    <property type="entry name" value="PGP-like_dom2"/>
</dbReference>
<protein>
    <submittedName>
        <fullName evidence="4">HAD family hydrolase</fullName>
    </submittedName>
</protein>
<dbReference type="PANTHER" id="PTHR18901">
    <property type="entry name" value="2-DEOXYGLUCOSE-6-PHOSPHATE PHOSPHATASE 2"/>
    <property type="match status" value="1"/>
</dbReference>
<dbReference type="Proteomes" id="UP001153387">
    <property type="component" value="Unassembled WGS sequence"/>
</dbReference>
<dbReference type="Gene3D" id="3.40.50.1000">
    <property type="entry name" value="HAD superfamily/HAD-like"/>
    <property type="match status" value="1"/>
</dbReference>
<dbReference type="FunFam" id="3.40.50.1000:FF:000036">
    <property type="entry name" value="HAD family hydrolase"/>
    <property type="match status" value="1"/>
</dbReference>
<gene>
    <name evidence="4" type="ORF">OMP38_08310</name>
</gene>
<dbReference type="SUPFAM" id="SSF56784">
    <property type="entry name" value="HAD-like"/>
    <property type="match status" value="1"/>
</dbReference>
<keyword evidence="5" id="KW-1185">Reference proteome</keyword>
<dbReference type="SFLD" id="SFLDS00003">
    <property type="entry name" value="Haloacid_Dehalogenase"/>
    <property type="match status" value="1"/>
</dbReference>
<dbReference type="Pfam" id="PF13419">
    <property type="entry name" value="HAD_2"/>
    <property type="match status" value="1"/>
</dbReference>
<evidence type="ECO:0000256" key="3">
    <source>
        <dbReference type="ARBA" id="ARBA00022801"/>
    </source>
</evidence>
<reference evidence="4 5" key="1">
    <citation type="submission" date="2022-10" db="EMBL/GenBank/DDBJ databases">
        <title>Comparative genomic analysis of Cohnella hashimotonis sp. nov., isolated from the International Space Station.</title>
        <authorList>
            <person name="Simpson A."/>
            <person name="Venkateswaran K."/>
        </authorList>
    </citation>
    <scope>NUCLEOTIDE SEQUENCE [LARGE SCALE GENOMIC DNA]</scope>
    <source>
        <strain evidence="4 5">DSM 18997</strain>
    </source>
</reference>
<keyword evidence="2" id="KW-0479">Metal-binding</keyword>
<sequence>MGRGVLSLAGMSCGTIRSEKGELETAMIKAVVFDFDGTILDTETVTYEAMNGIFRERGHELPMDKWAGAIGTLHGFDACAELSAFTGEEIDRAWFDARFGELYAGMVHQVPLLPGILDALEEAKRLGLAVGLATSSYRAWIEPHLERLDLRRHFDAIHTADDVEKVKPDPALYRLAVRSLGVEPGEAVAIEDSLNGLRAAKAAGLYGIAVPNAMTAGLDFSEADLVVPTLDGQKLEMLVARWND</sequence>
<keyword evidence="3 4" id="KW-0378">Hydrolase</keyword>
<name>A0A9X4KF07_9BACL</name>
<dbReference type="GO" id="GO:0016787">
    <property type="term" value="F:hydrolase activity"/>
    <property type="evidence" value="ECO:0007669"/>
    <property type="project" value="UniProtKB-KW"/>
</dbReference>
<comment type="similarity">
    <text evidence="1">Belongs to the HAD-like hydrolase superfamily. CbbY/CbbZ/Gph/YieH family.</text>
</comment>